<gene>
    <name evidence="7" type="ORF">SAMN05660235_02653</name>
</gene>
<keyword evidence="4 6" id="KW-1133">Transmembrane helix</keyword>
<dbReference type="PANTHER" id="PTHR43701">
    <property type="entry name" value="MEMBRANE TRANSPORTER PROTEIN MJ0441-RELATED"/>
    <property type="match status" value="1"/>
</dbReference>
<dbReference type="PANTHER" id="PTHR43701:SF2">
    <property type="entry name" value="MEMBRANE TRANSPORTER PROTEIN YJNA-RELATED"/>
    <property type="match status" value="1"/>
</dbReference>
<evidence type="ECO:0000256" key="3">
    <source>
        <dbReference type="ARBA" id="ARBA00022692"/>
    </source>
</evidence>
<dbReference type="RefSeq" id="WP_093691631.1">
    <property type="nucleotide sequence ID" value="NZ_FNBU01000027.1"/>
</dbReference>
<dbReference type="STRING" id="1123285.SAMN05660235_02653"/>
<accession>A0A1G7NPI3</accession>
<dbReference type="OrthoDB" id="9791444at2"/>
<dbReference type="GO" id="GO:0005886">
    <property type="term" value="C:plasma membrane"/>
    <property type="evidence" value="ECO:0007669"/>
    <property type="project" value="UniProtKB-SubCell"/>
</dbReference>
<dbReference type="Proteomes" id="UP000243333">
    <property type="component" value="Unassembled WGS sequence"/>
</dbReference>
<evidence type="ECO:0000313" key="8">
    <source>
        <dbReference type="Proteomes" id="UP000243333"/>
    </source>
</evidence>
<dbReference type="EMBL" id="FNBU01000027">
    <property type="protein sequence ID" value="SDF75995.1"/>
    <property type="molecule type" value="Genomic_DNA"/>
</dbReference>
<comment type="subcellular location">
    <subcellularLocation>
        <location evidence="6">Cell membrane</location>
        <topology evidence="6">Multi-pass membrane protein</topology>
    </subcellularLocation>
    <subcellularLocation>
        <location evidence="1">Membrane</location>
        <topology evidence="1">Multi-pass membrane protein</topology>
    </subcellularLocation>
</comment>
<evidence type="ECO:0000256" key="6">
    <source>
        <dbReference type="RuleBase" id="RU363041"/>
    </source>
</evidence>
<comment type="similarity">
    <text evidence="2 6">Belongs to the 4-toluene sulfonate uptake permease (TSUP) (TC 2.A.102) family.</text>
</comment>
<organism evidence="7 8">
    <name type="scientific">Sporolituus thermophilus DSM 23256</name>
    <dbReference type="NCBI Taxonomy" id="1123285"/>
    <lineage>
        <taxon>Bacteria</taxon>
        <taxon>Bacillati</taxon>
        <taxon>Bacillota</taxon>
        <taxon>Negativicutes</taxon>
        <taxon>Selenomonadales</taxon>
        <taxon>Sporomusaceae</taxon>
        <taxon>Sporolituus</taxon>
    </lineage>
</organism>
<evidence type="ECO:0000256" key="1">
    <source>
        <dbReference type="ARBA" id="ARBA00004141"/>
    </source>
</evidence>
<evidence type="ECO:0000313" key="7">
    <source>
        <dbReference type="EMBL" id="SDF75995.1"/>
    </source>
</evidence>
<dbReference type="InterPro" id="IPR002781">
    <property type="entry name" value="TM_pro_TauE-like"/>
</dbReference>
<feature type="transmembrane region" description="Helical" evidence="6">
    <location>
        <begin position="12"/>
        <end position="34"/>
    </location>
</feature>
<feature type="transmembrane region" description="Helical" evidence="6">
    <location>
        <begin position="100"/>
        <end position="117"/>
    </location>
</feature>
<keyword evidence="5 6" id="KW-0472">Membrane</keyword>
<keyword evidence="6" id="KW-1003">Cell membrane</keyword>
<name>A0A1G7NPI3_9FIRM</name>
<evidence type="ECO:0000256" key="4">
    <source>
        <dbReference type="ARBA" id="ARBA00022989"/>
    </source>
</evidence>
<keyword evidence="3 6" id="KW-0812">Transmembrane</keyword>
<dbReference type="InterPro" id="IPR051598">
    <property type="entry name" value="TSUP/Inactive_protease-like"/>
</dbReference>
<proteinExistence type="inferred from homology"/>
<sequence>MTENIKLTGTGFIVGIFSGLLGVGGGVFLVPIMVSCFAIDQHTAHGTSLAVVIPTAIVSAIIYGFHGNADLGVSLNLVVGSIIGASIGARIMKKIPAAQLKRLFGILLVFVGLRMVLA</sequence>
<protein>
    <recommendedName>
        <fullName evidence="6">Probable membrane transporter protein</fullName>
    </recommendedName>
</protein>
<evidence type="ECO:0000256" key="5">
    <source>
        <dbReference type="ARBA" id="ARBA00023136"/>
    </source>
</evidence>
<evidence type="ECO:0000256" key="2">
    <source>
        <dbReference type="ARBA" id="ARBA00009142"/>
    </source>
</evidence>
<keyword evidence="8" id="KW-1185">Reference proteome</keyword>
<dbReference type="Pfam" id="PF01925">
    <property type="entry name" value="TauE"/>
    <property type="match status" value="1"/>
</dbReference>
<dbReference type="AlphaFoldDB" id="A0A1G7NPI3"/>
<feature type="transmembrane region" description="Helical" evidence="6">
    <location>
        <begin position="46"/>
        <end position="65"/>
    </location>
</feature>
<reference evidence="8" key="1">
    <citation type="submission" date="2016-10" db="EMBL/GenBank/DDBJ databases">
        <authorList>
            <person name="Varghese N."/>
            <person name="Submissions S."/>
        </authorList>
    </citation>
    <scope>NUCLEOTIDE SEQUENCE [LARGE SCALE GENOMIC DNA]</scope>
    <source>
        <strain evidence="8">DSM 23256</strain>
    </source>
</reference>
<feature type="transmembrane region" description="Helical" evidence="6">
    <location>
        <begin position="71"/>
        <end position="88"/>
    </location>
</feature>